<name>A0A6M5YX16_9BACT</name>
<reference evidence="4" key="1">
    <citation type="submission" date="2020-05" db="EMBL/GenBank/DDBJ databases">
        <title>Frigoriglobus tundricola gen. nov., sp. nov., a psychrotolerant cellulolytic planctomycete of the family Gemmataceae with two divergent copies of 16S rRNA gene.</title>
        <authorList>
            <person name="Kulichevskaya I.S."/>
            <person name="Ivanova A.A."/>
            <person name="Naumoff D.G."/>
            <person name="Beletsky A.V."/>
            <person name="Rijpstra W.I.C."/>
            <person name="Sinninghe Damste J.S."/>
            <person name="Mardanov A.V."/>
            <person name="Ravin N.V."/>
            <person name="Dedysh S.N."/>
        </authorList>
    </citation>
    <scope>NUCLEOTIDE SEQUENCE [LARGE SCALE GENOMIC DNA]</scope>
    <source>
        <strain evidence="4">PL17</strain>
    </source>
</reference>
<keyword evidence="2" id="KW-1133">Transmembrane helix</keyword>
<feature type="transmembrane region" description="Helical" evidence="2">
    <location>
        <begin position="452"/>
        <end position="480"/>
    </location>
</feature>
<dbReference type="RefSeq" id="WP_171468876.1">
    <property type="nucleotide sequence ID" value="NZ_CP053452.2"/>
</dbReference>
<dbReference type="AlphaFoldDB" id="A0A6M5YX16"/>
<proteinExistence type="predicted"/>
<organism evidence="3 4">
    <name type="scientific">Frigoriglobus tundricola</name>
    <dbReference type="NCBI Taxonomy" id="2774151"/>
    <lineage>
        <taxon>Bacteria</taxon>
        <taxon>Pseudomonadati</taxon>
        <taxon>Planctomycetota</taxon>
        <taxon>Planctomycetia</taxon>
        <taxon>Gemmatales</taxon>
        <taxon>Gemmataceae</taxon>
        <taxon>Frigoriglobus</taxon>
    </lineage>
</organism>
<dbReference type="EMBL" id="CP053452">
    <property type="protein sequence ID" value="QJW97936.1"/>
    <property type="molecule type" value="Genomic_DNA"/>
</dbReference>
<dbReference type="Proteomes" id="UP000503447">
    <property type="component" value="Chromosome"/>
</dbReference>
<feature type="transmembrane region" description="Helical" evidence="2">
    <location>
        <begin position="35"/>
        <end position="58"/>
    </location>
</feature>
<evidence type="ECO:0000313" key="3">
    <source>
        <dbReference type="EMBL" id="QJW97936.1"/>
    </source>
</evidence>
<accession>A0A6M5YX16</accession>
<keyword evidence="4" id="KW-1185">Reference proteome</keyword>
<feature type="compositionally biased region" description="Low complexity" evidence="1">
    <location>
        <begin position="514"/>
        <end position="534"/>
    </location>
</feature>
<gene>
    <name evidence="3" type="ORF">FTUN_5516</name>
</gene>
<feature type="compositionally biased region" description="Low complexity" evidence="1">
    <location>
        <begin position="561"/>
        <end position="570"/>
    </location>
</feature>
<sequence length="600" mass="66357">MADGRDQSGGFSYRAALPWTNIFRCFQVALDPRKLFVAAIGILVMSFLWWFLSSVFYYKAPLPNDPDYSNTTVQRDYEGKKKSNGENYTEADYTRIGREKFERDYAQWQQLDSLAGPGGRLRTLPWYEYRGPNPFLFFTEALGGSAEDRRQAVSGFASGSVPVLVEPLVKLLLPVAKIVSPGVSSQTRFYLFLILLSNVAVWAFCGGVITRLAAVQLANKGPVTFMQAVRFVSKRYLSYLGAPLVPLGIIAAVVLGLVCYGLLALVPFVGDIVLLGIGLPAVIVGGAIMTVFLVGLVGYPMMYTTLSVEGDQSDTFDALSRSVNYVYQAPWAYLWNWLVAVLYGAAITLFVLFFVSVTVYVGKWAVGLTASLVWQDRKPEYLFVYAPESFGWRELLTKDSPYAVQGDWVWLDRDGKETPEPTKGVRQVYVYKPVNPETYTINRGEFWWYNTWGAGIVCFWLTLAFLLMLGFSYSFFWSAATMVYFLMRNKVDEAELDEVFEDEEPEVPLAPPKLATGTAPPAASPTSLPVIATPPAAPPVTPPPPVAPPPPPPATLPFNPPAAVSPALPLEPEPEPELKKPDEPKKVDEPKTPPDTLPLA</sequence>
<evidence type="ECO:0000256" key="2">
    <source>
        <dbReference type="SAM" id="Phobius"/>
    </source>
</evidence>
<protein>
    <submittedName>
        <fullName evidence="3">Uncharacterized protein</fullName>
    </submittedName>
</protein>
<feature type="transmembrane region" description="Helical" evidence="2">
    <location>
        <begin position="337"/>
        <end position="361"/>
    </location>
</feature>
<feature type="compositionally biased region" description="Pro residues" evidence="1">
    <location>
        <begin position="535"/>
        <end position="560"/>
    </location>
</feature>
<evidence type="ECO:0000256" key="1">
    <source>
        <dbReference type="SAM" id="MobiDB-lite"/>
    </source>
</evidence>
<keyword evidence="2" id="KW-0812">Transmembrane</keyword>
<feature type="region of interest" description="Disordered" evidence="1">
    <location>
        <begin position="502"/>
        <end position="600"/>
    </location>
</feature>
<keyword evidence="2" id="KW-0472">Membrane</keyword>
<evidence type="ECO:0000313" key="4">
    <source>
        <dbReference type="Proteomes" id="UP000503447"/>
    </source>
</evidence>
<feature type="compositionally biased region" description="Basic and acidic residues" evidence="1">
    <location>
        <begin position="576"/>
        <end position="592"/>
    </location>
</feature>
<feature type="transmembrane region" description="Helical" evidence="2">
    <location>
        <begin position="236"/>
        <end position="266"/>
    </location>
</feature>
<feature type="transmembrane region" description="Helical" evidence="2">
    <location>
        <begin position="272"/>
        <end position="297"/>
    </location>
</feature>
<dbReference type="KEGG" id="ftj:FTUN_5516"/>
<feature type="transmembrane region" description="Helical" evidence="2">
    <location>
        <begin position="189"/>
        <end position="215"/>
    </location>
</feature>